<name>A0A074M7M9_9BACL</name>
<dbReference type="InterPro" id="IPR001223">
    <property type="entry name" value="Glyco_hydro18_cat"/>
</dbReference>
<evidence type="ECO:0000313" key="8">
    <source>
        <dbReference type="EMBL" id="KEO81997.1"/>
    </source>
</evidence>
<feature type="chain" id="PRO_5001699050" description="Glycoside hydrolase" evidence="5">
    <location>
        <begin position="23"/>
        <end position="529"/>
    </location>
</feature>
<organism evidence="8 9">
    <name type="scientific">Tumebacillus flagellatus</name>
    <dbReference type="NCBI Taxonomy" id="1157490"/>
    <lineage>
        <taxon>Bacteria</taxon>
        <taxon>Bacillati</taxon>
        <taxon>Bacillota</taxon>
        <taxon>Bacilli</taxon>
        <taxon>Bacillales</taxon>
        <taxon>Alicyclobacillaceae</taxon>
        <taxon>Tumebacillus</taxon>
    </lineage>
</organism>
<feature type="domain" description="SLH" evidence="6">
    <location>
        <begin position="150"/>
        <end position="212"/>
    </location>
</feature>
<evidence type="ECO:0000256" key="5">
    <source>
        <dbReference type="SAM" id="SignalP"/>
    </source>
</evidence>
<evidence type="ECO:0008006" key="10">
    <source>
        <dbReference type="Google" id="ProtNLM"/>
    </source>
</evidence>
<dbReference type="InterPro" id="IPR011583">
    <property type="entry name" value="Chitinase_II/V-like_cat"/>
</dbReference>
<protein>
    <recommendedName>
        <fullName evidence="10">Glycoside hydrolase</fullName>
    </recommendedName>
</protein>
<dbReference type="RefSeq" id="WP_038091517.1">
    <property type="nucleotide sequence ID" value="NZ_JMIR01000029.1"/>
</dbReference>
<reference evidence="8 9" key="1">
    <citation type="journal article" date="2013" name="Int. J. Syst. Evol. Microbiol.">
        <title>Tumebacillus flagellatus sp. nov., an alpha-amylase/pullulanase-producing bacterium isolated from cassava wastewater.</title>
        <authorList>
            <person name="Wang Q."/>
            <person name="Xie N."/>
            <person name="Qin Y."/>
            <person name="Shen N."/>
            <person name="Zhu J."/>
            <person name="Mi H."/>
            <person name="Huang R."/>
        </authorList>
    </citation>
    <scope>NUCLEOTIDE SEQUENCE [LARGE SCALE GENOMIC DNA]</scope>
    <source>
        <strain evidence="8 9">GST4</strain>
    </source>
</reference>
<dbReference type="InterPro" id="IPR001119">
    <property type="entry name" value="SLH_dom"/>
</dbReference>
<dbReference type="PROSITE" id="PS01095">
    <property type="entry name" value="GH18_1"/>
    <property type="match status" value="1"/>
</dbReference>
<evidence type="ECO:0000256" key="3">
    <source>
        <dbReference type="RuleBase" id="RU000489"/>
    </source>
</evidence>
<dbReference type="PROSITE" id="PS51910">
    <property type="entry name" value="GH18_2"/>
    <property type="match status" value="1"/>
</dbReference>
<dbReference type="PANTHER" id="PTHR46066">
    <property type="entry name" value="CHITINASE DOMAIN-CONTAINING PROTEIN 1 FAMILY MEMBER"/>
    <property type="match status" value="1"/>
</dbReference>
<dbReference type="AlphaFoldDB" id="A0A074M7M9"/>
<dbReference type="InterPro" id="IPR001579">
    <property type="entry name" value="Glyco_hydro_18_chit_AS"/>
</dbReference>
<dbReference type="Pfam" id="PF00704">
    <property type="entry name" value="Glyco_hydro_18"/>
    <property type="match status" value="1"/>
</dbReference>
<dbReference type="GO" id="GO:0005975">
    <property type="term" value="P:carbohydrate metabolic process"/>
    <property type="evidence" value="ECO:0007669"/>
    <property type="project" value="InterPro"/>
</dbReference>
<keyword evidence="2 3" id="KW-0326">Glycosidase</keyword>
<feature type="domain" description="SLH" evidence="6">
    <location>
        <begin position="85"/>
        <end position="145"/>
    </location>
</feature>
<evidence type="ECO:0000256" key="4">
    <source>
        <dbReference type="RuleBase" id="RU004453"/>
    </source>
</evidence>
<dbReference type="EMBL" id="JMIR01000029">
    <property type="protein sequence ID" value="KEO81997.1"/>
    <property type="molecule type" value="Genomic_DNA"/>
</dbReference>
<dbReference type="eggNOG" id="COG3858">
    <property type="taxonomic scope" value="Bacteria"/>
</dbReference>
<proteinExistence type="inferred from homology"/>
<comment type="similarity">
    <text evidence="4">Belongs to the glycosyl hydrolase 18 family.</text>
</comment>
<dbReference type="PROSITE" id="PS51272">
    <property type="entry name" value="SLH"/>
    <property type="match status" value="3"/>
</dbReference>
<accession>A0A074M7M9</accession>
<dbReference type="SMART" id="SM00636">
    <property type="entry name" value="Glyco_18"/>
    <property type="match status" value="1"/>
</dbReference>
<sequence>MRKWVLGVGAASVVLSASAAHAAATFTDIANSYAKQQIEMLAQKGIVSGKGQGLYDPTAPITREEFATMLGRTLGLQPLPSAVAAFRDVPSSRWSYPWVQAGNALGIINGTSNTDFAPDEPITREQAAILLVKATESNLTAGTTAAANLRVPFADASKISDWAKPYVYDADRYDLMHGDGGNFRPSAPITREETAVVFSRILGKAVPAGASAASDDLIQLGWQFAETDTAFEQKVASSGTVNTLSPRWFFLQENYKVNQYVNPSMVEWAHQRGKKVWPLVGNHFNSELTHLYLSQPDKRAKLVQDLIGFADTYHLDGLNIDFEGVAPADRTSYSAFIQELSTAAHAKNLQISVDLPPNFRTDFTGAYDYAAIGKSADYLVLMGYDEHWNGDPRMGSVSSLPWLERGIDSFLSAVPPKKVIVGLPFYTRDWSLSGSKMTSKEVLLPQQNLIGASKVWDSTVGQYVATYTASGVQHTIWLEDARSLALKFNAGLDRRVAGFAYWRIGGETPDIWTSLQNATLYKKTTLSAQ</sequence>
<keyword evidence="1 3" id="KW-0378">Hydrolase</keyword>
<dbReference type="SUPFAM" id="SSF51445">
    <property type="entry name" value="(Trans)glycosidases"/>
    <property type="match status" value="1"/>
</dbReference>
<evidence type="ECO:0000256" key="1">
    <source>
        <dbReference type="ARBA" id="ARBA00022801"/>
    </source>
</evidence>
<evidence type="ECO:0000259" key="6">
    <source>
        <dbReference type="PROSITE" id="PS51272"/>
    </source>
</evidence>
<dbReference type="PANTHER" id="PTHR46066:SF2">
    <property type="entry name" value="CHITINASE DOMAIN-CONTAINING PROTEIN 1"/>
    <property type="match status" value="1"/>
</dbReference>
<dbReference type="Pfam" id="PF00395">
    <property type="entry name" value="SLH"/>
    <property type="match status" value="3"/>
</dbReference>
<dbReference type="Proteomes" id="UP000027931">
    <property type="component" value="Unassembled WGS sequence"/>
</dbReference>
<dbReference type="GO" id="GO:0004553">
    <property type="term" value="F:hydrolase activity, hydrolyzing O-glycosyl compounds"/>
    <property type="evidence" value="ECO:0007669"/>
    <property type="project" value="InterPro"/>
</dbReference>
<feature type="signal peptide" evidence="5">
    <location>
        <begin position="1"/>
        <end position="22"/>
    </location>
</feature>
<evidence type="ECO:0000313" key="9">
    <source>
        <dbReference type="Proteomes" id="UP000027931"/>
    </source>
</evidence>
<dbReference type="OrthoDB" id="9775889at2"/>
<feature type="domain" description="SLH" evidence="6">
    <location>
        <begin position="21"/>
        <end position="84"/>
    </location>
</feature>
<keyword evidence="9" id="KW-1185">Reference proteome</keyword>
<dbReference type="InterPro" id="IPR017853">
    <property type="entry name" value="GH"/>
</dbReference>
<dbReference type="STRING" id="1157490.EL26_17650"/>
<feature type="domain" description="GH18" evidence="7">
    <location>
        <begin position="218"/>
        <end position="522"/>
    </location>
</feature>
<evidence type="ECO:0000256" key="2">
    <source>
        <dbReference type="ARBA" id="ARBA00023295"/>
    </source>
</evidence>
<gene>
    <name evidence="8" type="ORF">EL26_17650</name>
</gene>
<dbReference type="Gene3D" id="3.20.20.80">
    <property type="entry name" value="Glycosidases"/>
    <property type="match status" value="1"/>
</dbReference>
<dbReference type="InterPro" id="IPR029070">
    <property type="entry name" value="Chitinase_insertion_sf"/>
</dbReference>
<evidence type="ECO:0000259" key="7">
    <source>
        <dbReference type="PROSITE" id="PS51910"/>
    </source>
</evidence>
<comment type="caution">
    <text evidence="8">The sequence shown here is derived from an EMBL/GenBank/DDBJ whole genome shotgun (WGS) entry which is preliminary data.</text>
</comment>
<keyword evidence="5" id="KW-0732">Signal</keyword>
<dbReference type="Gene3D" id="3.10.50.10">
    <property type="match status" value="1"/>
</dbReference>
<dbReference type="GO" id="GO:0008061">
    <property type="term" value="F:chitin binding"/>
    <property type="evidence" value="ECO:0007669"/>
    <property type="project" value="InterPro"/>
</dbReference>